<comment type="subcellular location">
    <subcellularLocation>
        <location evidence="1">Secreted</location>
    </subcellularLocation>
</comment>
<dbReference type="InterPro" id="IPR039809">
    <property type="entry name" value="Chemokine_b/g/d"/>
</dbReference>
<feature type="non-terminal residue" evidence="7">
    <location>
        <position position="1"/>
    </location>
</feature>
<dbReference type="InterPro" id="IPR001811">
    <property type="entry name" value="Chemokine_IL8-like_dom"/>
</dbReference>
<dbReference type="PANTHER" id="PTHR12015">
    <property type="entry name" value="SMALL INDUCIBLE CYTOKINE A"/>
    <property type="match status" value="1"/>
</dbReference>
<dbReference type="SMART" id="SM00199">
    <property type="entry name" value="SCY"/>
    <property type="match status" value="1"/>
</dbReference>
<dbReference type="GO" id="GO:0006955">
    <property type="term" value="P:immune response"/>
    <property type="evidence" value="ECO:0007669"/>
    <property type="project" value="InterPro"/>
</dbReference>
<evidence type="ECO:0000256" key="2">
    <source>
        <dbReference type="ARBA" id="ARBA00022514"/>
    </source>
</evidence>
<evidence type="ECO:0000313" key="8">
    <source>
        <dbReference type="Proteomes" id="UP000526602"/>
    </source>
</evidence>
<proteinExistence type="predicted"/>
<evidence type="ECO:0000256" key="4">
    <source>
        <dbReference type="ARBA" id="ARBA00022729"/>
    </source>
</evidence>
<name>A0A7K8G615_ORTSP</name>
<comment type="caution">
    <text evidence="7">The sequence shown here is derived from an EMBL/GenBank/DDBJ whole genome shotgun (WGS) entry which is preliminary data.</text>
</comment>
<evidence type="ECO:0000256" key="3">
    <source>
        <dbReference type="ARBA" id="ARBA00022525"/>
    </source>
</evidence>
<dbReference type="Proteomes" id="UP000526602">
    <property type="component" value="Unassembled WGS sequence"/>
</dbReference>
<reference evidence="7 8" key="1">
    <citation type="submission" date="2019-09" db="EMBL/GenBank/DDBJ databases">
        <title>Bird 10,000 Genomes (B10K) Project - Family phase.</title>
        <authorList>
            <person name="Zhang G."/>
        </authorList>
    </citation>
    <scope>NUCLEOTIDE SEQUENCE [LARGE SCALE GENOMIC DNA]</scope>
    <source>
        <strain evidence="7">B10K-DU-029-32</strain>
        <tissue evidence="7">Liver or heart</tissue>
    </source>
</reference>
<accession>A0A7K8G615</accession>
<feature type="non-terminal residue" evidence="7">
    <location>
        <position position="95"/>
    </location>
</feature>
<evidence type="ECO:0000313" key="7">
    <source>
        <dbReference type="EMBL" id="NXB99773.1"/>
    </source>
</evidence>
<keyword evidence="2" id="KW-0202">Cytokine</keyword>
<dbReference type="PANTHER" id="PTHR12015:SF183">
    <property type="entry name" value="C-C MOTIF CHEMOKINE 3"/>
    <property type="match status" value="1"/>
</dbReference>
<feature type="signal peptide" evidence="5">
    <location>
        <begin position="1"/>
        <end position="21"/>
    </location>
</feature>
<gene>
    <name evidence="7" type="primary">Ccl4_0</name>
    <name evidence="7" type="ORF">ORTSPA_R15355</name>
</gene>
<dbReference type="GO" id="GO:0005615">
    <property type="term" value="C:extracellular space"/>
    <property type="evidence" value="ECO:0007669"/>
    <property type="project" value="UniProtKB-KW"/>
</dbReference>
<dbReference type="EMBL" id="VZTJ01000926">
    <property type="protein sequence ID" value="NXB99773.1"/>
    <property type="molecule type" value="Genomic_DNA"/>
</dbReference>
<keyword evidence="8" id="KW-1185">Reference proteome</keyword>
<protein>
    <submittedName>
        <fullName evidence="7">CCL4 protein</fullName>
    </submittedName>
</protein>
<dbReference type="GO" id="GO:0008009">
    <property type="term" value="F:chemokine activity"/>
    <property type="evidence" value="ECO:0007669"/>
    <property type="project" value="InterPro"/>
</dbReference>
<dbReference type="AlphaFoldDB" id="A0A7K8G615"/>
<evidence type="ECO:0000259" key="6">
    <source>
        <dbReference type="SMART" id="SM00199"/>
    </source>
</evidence>
<evidence type="ECO:0000256" key="1">
    <source>
        <dbReference type="ARBA" id="ARBA00004613"/>
    </source>
</evidence>
<sequence>MKISLALLLLLLAAVWTESQGMSLRSSRATCCDKEKFWRQKIPEFRILGYQNTPESCTHRAVLVQLKKGLVCVDPEQEWFQEYLRKQKKSNSTST</sequence>
<organism evidence="7 8">
    <name type="scientific">Orthonyx spaldingii</name>
    <name type="common">Chowchilla</name>
    <dbReference type="NCBI Taxonomy" id="38397"/>
    <lineage>
        <taxon>Eukaryota</taxon>
        <taxon>Metazoa</taxon>
        <taxon>Chordata</taxon>
        <taxon>Craniata</taxon>
        <taxon>Vertebrata</taxon>
        <taxon>Euteleostomi</taxon>
        <taxon>Archelosauria</taxon>
        <taxon>Archosauria</taxon>
        <taxon>Dinosauria</taxon>
        <taxon>Saurischia</taxon>
        <taxon>Theropoda</taxon>
        <taxon>Coelurosauria</taxon>
        <taxon>Aves</taxon>
        <taxon>Neognathae</taxon>
        <taxon>Neoaves</taxon>
        <taxon>Telluraves</taxon>
        <taxon>Australaves</taxon>
        <taxon>Passeriformes</taxon>
        <taxon>Corvoidea</taxon>
        <taxon>Orthonychidae</taxon>
        <taxon>Orthonyx</taxon>
    </lineage>
</organism>
<dbReference type="Gene3D" id="2.40.50.40">
    <property type="match status" value="1"/>
</dbReference>
<dbReference type="Pfam" id="PF00048">
    <property type="entry name" value="IL8"/>
    <property type="match status" value="1"/>
</dbReference>
<feature type="chain" id="PRO_5029514720" evidence="5">
    <location>
        <begin position="22"/>
        <end position="95"/>
    </location>
</feature>
<dbReference type="SUPFAM" id="SSF54117">
    <property type="entry name" value="Interleukin 8-like chemokines"/>
    <property type="match status" value="1"/>
</dbReference>
<keyword evidence="4 5" id="KW-0732">Signal</keyword>
<evidence type="ECO:0000256" key="5">
    <source>
        <dbReference type="SAM" id="SignalP"/>
    </source>
</evidence>
<keyword evidence="3" id="KW-0964">Secreted</keyword>
<feature type="domain" description="Chemokine interleukin-8-like" evidence="6">
    <location>
        <begin position="28"/>
        <end position="87"/>
    </location>
</feature>
<dbReference type="InterPro" id="IPR036048">
    <property type="entry name" value="Interleukin_8-like_sf"/>
</dbReference>